<evidence type="ECO:0000313" key="2">
    <source>
        <dbReference type="EMBL" id="WUR03139.1"/>
    </source>
</evidence>
<protein>
    <submittedName>
        <fullName evidence="2">Partical DNA repair protein RAD4</fullName>
    </submittedName>
</protein>
<dbReference type="Gene3D" id="3.30.70.2460">
    <property type="entry name" value="Rad4, beta-hairpin domain BHD3"/>
    <property type="match status" value="1"/>
</dbReference>
<proteinExistence type="predicted"/>
<dbReference type="GO" id="GO:0006298">
    <property type="term" value="P:mismatch repair"/>
    <property type="evidence" value="ECO:0007669"/>
    <property type="project" value="TreeGrafter"/>
</dbReference>
<feature type="domain" description="Rad4 beta-hairpin" evidence="1">
    <location>
        <begin position="226"/>
        <end position="277"/>
    </location>
</feature>
<dbReference type="InterPro" id="IPR018326">
    <property type="entry name" value="Rad4_beta-hairpin_dom1"/>
</dbReference>
<dbReference type="GO" id="GO:0071942">
    <property type="term" value="C:XPC complex"/>
    <property type="evidence" value="ECO:0007669"/>
    <property type="project" value="TreeGrafter"/>
</dbReference>
<dbReference type="EMBL" id="CP142728">
    <property type="protein sequence ID" value="WUR03139.1"/>
    <property type="molecule type" value="Genomic_DNA"/>
</dbReference>
<dbReference type="SMART" id="SM01030">
    <property type="entry name" value="BHD_1"/>
    <property type="match status" value="1"/>
</dbReference>
<dbReference type="GO" id="GO:0006289">
    <property type="term" value="P:nucleotide-excision repair"/>
    <property type="evidence" value="ECO:0007669"/>
    <property type="project" value="InterPro"/>
</dbReference>
<organism evidence="2 3">
    <name type="scientific">Vairimorpha necatrix</name>
    <dbReference type="NCBI Taxonomy" id="6039"/>
    <lineage>
        <taxon>Eukaryota</taxon>
        <taxon>Fungi</taxon>
        <taxon>Fungi incertae sedis</taxon>
        <taxon>Microsporidia</taxon>
        <taxon>Nosematidae</taxon>
        <taxon>Vairimorpha</taxon>
    </lineage>
</organism>
<reference evidence="2" key="1">
    <citation type="journal article" date="2024" name="BMC Genomics">
        <title>Functional annotation of a divergent genome using sequence and structure-based similarity.</title>
        <authorList>
            <person name="Svedberg D."/>
            <person name="Winiger R.R."/>
            <person name="Berg A."/>
            <person name="Sharma H."/>
            <person name="Tellgren-Roth C."/>
            <person name="Debrunner-Vossbrinck B.A."/>
            <person name="Vossbrinck C.R."/>
            <person name="Barandun J."/>
        </authorList>
    </citation>
    <scope>NUCLEOTIDE SEQUENCE</scope>
    <source>
        <strain evidence="2">Illinois isolate</strain>
    </source>
</reference>
<dbReference type="Pfam" id="PF10405">
    <property type="entry name" value="BHD_3"/>
    <property type="match status" value="1"/>
</dbReference>
<dbReference type="GO" id="GO:0003697">
    <property type="term" value="F:single-stranded DNA binding"/>
    <property type="evidence" value="ECO:0007669"/>
    <property type="project" value="TreeGrafter"/>
</dbReference>
<dbReference type="Proteomes" id="UP001334084">
    <property type="component" value="Chromosome 3"/>
</dbReference>
<dbReference type="GO" id="GO:0005737">
    <property type="term" value="C:cytoplasm"/>
    <property type="evidence" value="ECO:0007669"/>
    <property type="project" value="TreeGrafter"/>
</dbReference>
<dbReference type="AlphaFoldDB" id="A0AAX4JAX4"/>
<evidence type="ECO:0000313" key="3">
    <source>
        <dbReference type="Proteomes" id="UP001334084"/>
    </source>
</evidence>
<accession>A0AAX4JAX4</accession>
<dbReference type="InterPro" id="IPR018328">
    <property type="entry name" value="Rad4_beta-hairpin_dom3"/>
</dbReference>
<dbReference type="PANTHER" id="PTHR12135">
    <property type="entry name" value="DNA REPAIR PROTEIN XP-C / RAD4"/>
    <property type="match status" value="1"/>
</dbReference>
<gene>
    <name evidence="2" type="ORF">VNE69_03349</name>
</gene>
<dbReference type="Pfam" id="PF10403">
    <property type="entry name" value="BHD_1"/>
    <property type="match status" value="1"/>
</dbReference>
<dbReference type="GeneID" id="90540945"/>
<dbReference type="RefSeq" id="XP_065329284.1">
    <property type="nucleotide sequence ID" value="XM_065473212.1"/>
</dbReference>
<keyword evidence="3" id="KW-1185">Reference proteome</keyword>
<dbReference type="GO" id="GO:0000111">
    <property type="term" value="C:nucleotide-excision repair factor 2 complex"/>
    <property type="evidence" value="ECO:0007669"/>
    <property type="project" value="TreeGrafter"/>
</dbReference>
<evidence type="ECO:0000259" key="1">
    <source>
        <dbReference type="SMART" id="SM01030"/>
    </source>
</evidence>
<dbReference type="KEGG" id="vnx:VNE69_03349"/>
<dbReference type="Gene3D" id="2.20.20.110">
    <property type="entry name" value="Rad4, beta-hairpin domain BHD1"/>
    <property type="match status" value="1"/>
</dbReference>
<sequence length="467" mass="55997">MTSDDGWEEVYKDDLTISIPQKPTKTNSKYSILLSLIFIFKEFNKPVNIPKINEYIDFNIINKMRQLIMTQNNLQTSQFNFTDFVKNILFFKYLKKYMFLRIYFVIDESKIESFLEIYVNNIVLKNKDKYKANVFYIDSDGKIEDSSLYFSRDMKNHGIYLEVLEIFINKNRHKNNLNHVRHKDESFNSKDNKEENNTFKINKDEINKEISSFDHIEAFRKLDTERLKQIPTSLIKFKKHPLYCLESVLKINQILRSKENIQGFYKGEGVFLRDEIINLKSDKYFYRQGLIPKSIEPKQNLDTIEHNRGPNTHNNGVTTAEHNIEERVKPLKILNEGLINQVCLYSEDQVEKMVVKDLNPQSNVQDFFHENHIPVNCLYLRNEYSELVCQRLGVEYRRCFVGFNRQNPVYRGIFIYKRDLFVVSNFIFEYYDNMKKKERLSTSRDIIRNWEKIVKFCKKYKKLKSRI</sequence>
<name>A0AAX4JAX4_9MICR</name>
<dbReference type="PANTHER" id="PTHR12135:SF0">
    <property type="entry name" value="DNA REPAIR PROTEIN COMPLEMENTING XP-C CELLS"/>
    <property type="match status" value="1"/>
</dbReference>
<dbReference type="GO" id="GO:0003684">
    <property type="term" value="F:damaged DNA binding"/>
    <property type="evidence" value="ECO:0007669"/>
    <property type="project" value="InterPro"/>
</dbReference>
<dbReference type="InterPro" id="IPR004583">
    <property type="entry name" value="DNA_repair_Rad4"/>
</dbReference>
<dbReference type="InterPro" id="IPR042488">
    <property type="entry name" value="Rad4_BHD3_sf"/>
</dbReference>